<evidence type="ECO:0000313" key="4">
    <source>
        <dbReference type="EMBL" id="CAB5055672.1"/>
    </source>
</evidence>
<evidence type="ECO:0000256" key="1">
    <source>
        <dbReference type="SAM" id="Phobius"/>
    </source>
</evidence>
<keyword evidence="1" id="KW-0472">Membrane</keyword>
<proteinExistence type="predicted"/>
<feature type="transmembrane region" description="Helical" evidence="1">
    <location>
        <begin position="21"/>
        <end position="44"/>
    </location>
</feature>
<dbReference type="EMBL" id="CAFBQP010000012">
    <property type="protein sequence ID" value="CAB5055672.1"/>
    <property type="molecule type" value="Genomic_DNA"/>
</dbReference>
<evidence type="ECO:0000313" key="3">
    <source>
        <dbReference type="EMBL" id="CAB4737422.1"/>
    </source>
</evidence>
<dbReference type="EMBL" id="CAEZYY010000001">
    <property type="protein sequence ID" value="CAB4737422.1"/>
    <property type="molecule type" value="Genomic_DNA"/>
</dbReference>
<keyword evidence="1" id="KW-1133">Transmembrane helix</keyword>
<gene>
    <name evidence="2" type="ORF">UFOPK2602_01862</name>
    <name evidence="3" type="ORF">UFOPK2806_00140</name>
    <name evidence="4" type="ORF">UFOPK4306_00457</name>
</gene>
<name>A0A6J6RM68_9ZZZZ</name>
<sequence length="89" mass="9394">MTGSPTAPDPVRERRAQVAKWVLLANRVGYLCWAVALAVFFIGFGVGFHAAVSVTVIATLLIGAALLAPSIILGYAVKAAEKDDRINGR</sequence>
<reference evidence="2" key="1">
    <citation type="submission" date="2020-05" db="EMBL/GenBank/DDBJ databases">
        <authorList>
            <person name="Chiriac C."/>
            <person name="Salcher M."/>
            <person name="Ghai R."/>
            <person name="Kavagutti S V."/>
        </authorList>
    </citation>
    <scope>NUCLEOTIDE SEQUENCE</scope>
</reference>
<feature type="transmembrane region" description="Helical" evidence="1">
    <location>
        <begin position="50"/>
        <end position="77"/>
    </location>
</feature>
<organism evidence="2">
    <name type="scientific">freshwater metagenome</name>
    <dbReference type="NCBI Taxonomy" id="449393"/>
    <lineage>
        <taxon>unclassified sequences</taxon>
        <taxon>metagenomes</taxon>
        <taxon>ecological metagenomes</taxon>
    </lineage>
</organism>
<dbReference type="EMBL" id="CAEZXX010000156">
    <property type="protein sequence ID" value="CAB4722834.1"/>
    <property type="molecule type" value="Genomic_DNA"/>
</dbReference>
<accession>A0A6J6RM68</accession>
<keyword evidence="1" id="KW-0812">Transmembrane</keyword>
<evidence type="ECO:0000313" key="2">
    <source>
        <dbReference type="EMBL" id="CAB4722834.1"/>
    </source>
</evidence>
<dbReference type="AlphaFoldDB" id="A0A6J6RM68"/>
<protein>
    <submittedName>
        <fullName evidence="2">Unannotated protein</fullName>
    </submittedName>
</protein>